<dbReference type="Proteomes" id="UP001497045">
    <property type="component" value="Unassembled WGS sequence"/>
</dbReference>
<keyword evidence="5" id="KW-1185">Reference proteome</keyword>
<comment type="caution">
    <text evidence="4">The sequence shown here is derived from an EMBL/GenBank/DDBJ whole genome shotgun (WGS) entry which is preliminary data.</text>
</comment>
<feature type="compositionally biased region" description="Polar residues" evidence="1">
    <location>
        <begin position="1891"/>
        <end position="1900"/>
    </location>
</feature>
<protein>
    <submittedName>
        <fullName evidence="4">Filamentous hemagglutinin N-terminal domain-containing protein</fullName>
    </submittedName>
</protein>
<dbReference type="RefSeq" id="WP_341673471.1">
    <property type="nucleotide sequence ID" value="NZ_JBBYHV010000001.1"/>
</dbReference>
<feature type="chain" id="PRO_5045649162" evidence="2">
    <location>
        <begin position="33"/>
        <end position="1937"/>
    </location>
</feature>
<dbReference type="Gene3D" id="2.160.20.10">
    <property type="entry name" value="Single-stranded right-handed beta-helix, Pectin lyase-like"/>
    <property type="match status" value="7"/>
</dbReference>
<evidence type="ECO:0000256" key="2">
    <source>
        <dbReference type="SAM" id="SignalP"/>
    </source>
</evidence>
<dbReference type="InterPro" id="IPR012334">
    <property type="entry name" value="Pectin_lyas_fold"/>
</dbReference>
<feature type="region of interest" description="Disordered" evidence="1">
    <location>
        <begin position="1891"/>
        <end position="1921"/>
    </location>
</feature>
<dbReference type="InterPro" id="IPR011050">
    <property type="entry name" value="Pectin_lyase_fold/virulence"/>
</dbReference>
<feature type="signal peptide" evidence="2">
    <location>
        <begin position="1"/>
        <end position="32"/>
    </location>
</feature>
<dbReference type="NCBIfam" id="TIGR01901">
    <property type="entry name" value="adhes_NPXG"/>
    <property type="match status" value="1"/>
</dbReference>
<proteinExistence type="predicted"/>
<dbReference type="Pfam" id="PF05860">
    <property type="entry name" value="TPS"/>
    <property type="match status" value="1"/>
</dbReference>
<feature type="domain" description="Filamentous haemagglutinin FhaB/tRNA nuclease CdiA-like TPS" evidence="3">
    <location>
        <begin position="43"/>
        <end position="160"/>
    </location>
</feature>
<sequence length="1937" mass="190069">MAVSVAVTGPMKRRHLLLGLSLAALVASQAHAQVVTDIAPDGAAGFDTGTTVVTNGTQTQISGGEASGTNLFHSFARFDLGNGDTATWVRNAADANSITNIINRVRSGTPSNIDGTITIADMPNADFWFINPAGVVFGDGASVQVPNAAYFSTAQELGFGGGQRFSTVTPDGSTFSSAPPQAFGFLGGQGGIGILGAMTTEAGAQQPSSVHFVASDIRVDAPLFGNATEFSFAAVGADPLGVLVSEIDQPVGDGLIEFTPNAEAHVAGARFAADEVLFDGARLFANGLGNLALDASELAITNGALIETRSAPGQTGGIQVRAVNLTINGDAALSSISDAGNAAPGGAIEIAVGNALIEGGSILSSALGDGDAGSVTLDVAETLTIANGRVEALTHGTGNAGDVLVQATDLVLLDGQINSDTLAGGNGGSVTVSVRDSIFVDGGQSRISATTTSAGNAGTISLSAGSLEILGGKITSSTDGSGAGGAVNVVADDIILATSPANQGDINSFAAIESSAGANASGNAGSVNVTANNSLLIETVSLITAETRGSGDAGSVNVSTPLITMTGGLISSTSFSTGDAGDVTLVADTALFQTDGDISTNAQGQGADAGDGGDLTVIVSGLFEMFNGSELIAETIGGGTAGTITVDAGTLRIGNSQIAASTRSQAAGGNVIIRAGDLEMLAGGRITSSSAFLGQGDAGGVLISVEDTLSMVDDARILSTTVGDGNAGSIDIVTDTLLMDFSVISSAAVRGLAGNAGSVRIAANTVDMTDSALRSFAGGTGNPGTVEVDAGQITTQGSVLQTSNFGTGIGGGILLFADAISMDGTIVDSSTFAEGNAGTIRIVGGSLDMTDGSLATTTSGSGNAGSVDIDVTGRVSLGGTALITSSTNGVQNTGNAGSVIITADSLEIADEVQIDSSTREESLGNAGSADISVRSLTMSGGFIYTSTYGAGAAGNLSIDADEIRLSGDGSINSRAVDGATGDAGNVRVFASDLIYLADDSSISASTDGPGSAGSVSVETPLLTMTGGSIDSSTSSGGDAGNVQVSVTDAFLSGSAIVASNALTGSTGAAGKVLFDAAQLLEIQDQAGIIAGTRGTGNAGLVSVVTANLFMDGGAIASSTQGAGDAGDVLISGDRITIVGDARVNSGALPGSTGDAGFVQISTPNLLFIGDDAVVSASTAGPGAAGAVLVTAGELQMFGGEIASLTRGAGDAGLVLIDAGAALLEGEATINSLADGPDTGDAGDVFIKIAGQFVVTDGATVAASTLGVGNAGEVNVTADSLVLDGGQITSSTSGSGDAGDVSIVANDLLLLFRSSIDSRSEAGASGDAGDVTVDITDILRLEPESSISASSLGSGFAGLVEVRARVLDMAGGAINSFTAGSGDAGLVGVFVDELNMSGGRIDSASDSPLAGAGDAGSVFIAARTASLSGNAQIDSRASTGDAGDVTLDVFGLLEISDSGQVSAATTGSGQAGLVQVFADELIMTGGAINSFSNSSGDAGLVDVTARVIDMSGGRIDSSSDSDAPDAGDAGGVLVRGNDVRLSGNALIDSRGITGDAGDVQVEILGDLSMADEAQISAATDGSGEAGSVFVMADLLTMTGGEINSITTGSGRAGLVAVEVNELVMTGGRITSAAQNPLPVGNLSASVDAIANLPPPAGDAGNVFLLAGSAQLFGPASIDSTSEGSRAGTVDVLIDQDLLLFDGAQISTTAFGAGDAGDITIAATNLALDNFSQISSTAARDFSAGTIEISAQEIRILNGSEISTNSENGPAGDIGLFLPLDGFLYLAGREPGVITTSSGANTGGQIIISDPFLILSEGGSILALGQQGGANVQIQSAFFIRSSDRINLVSVDGSLLIESNVGEQITGTEVADIPFLDASGILSGQCTGVRQGGEVSQFSSRVTGPYAPPDASDEVEDEMDGSSPDQIVHVEQGALAPCG</sequence>
<dbReference type="InterPro" id="IPR008638">
    <property type="entry name" value="FhaB/CdiA-like_TPS"/>
</dbReference>
<feature type="compositionally biased region" description="Acidic residues" evidence="1">
    <location>
        <begin position="1909"/>
        <end position="1918"/>
    </location>
</feature>
<dbReference type="SUPFAM" id="SSF51126">
    <property type="entry name" value="Pectin lyase-like"/>
    <property type="match status" value="3"/>
</dbReference>
<evidence type="ECO:0000313" key="4">
    <source>
        <dbReference type="EMBL" id="MEL1250959.1"/>
    </source>
</evidence>
<name>A0ABU9IFX5_9SPHN</name>
<organism evidence="4 5">
    <name type="scientific">Aurantiacibacter gilvus</name>
    <dbReference type="NCBI Taxonomy" id="3139141"/>
    <lineage>
        <taxon>Bacteria</taxon>
        <taxon>Pseudomonadati</taxon>
        <taxon>Pseudomonadota</taxon>
        <taxon>Alphaproteobacteria</taxon>
        <taxon>Sphingomonadales</taxon>
        <taxon>Erythrobacteraceae</taxon>
        <taxon>Aurantiacibacter</taxon>
    </lineage>
</organism>
<evidence type="ECO:0000256" key="1">
    <source>
        <dbReference type="SAM" id="MobiDB-lite"/>
    </source>
</evidence>
<reference evidence="4 5" key="1">
    <citation type="submission" date="2024-04" db="EMBL/GenBank/DDBJ databases">
        <title>Aurantiacibacter sp. DGU6 16S ribosomal RNA gene Genome sequencing and assembly.</title>
        <authorList>
            <person name="Park S."/>
        </authorList>
    </citation>
    <scope>NUCLEOTIDE SEQUENCE [LARGE SCALE GENOMIC DNA]</scope>
    <source>
        <strain evidence="4 5">DGU6</strain>
    </source>
</reference>
<dbReference type="EMBL" id="JBBYHV010000001">
    <property type="protein sequence ID" value="MEL1250959.1"/>
    <property type="molecule type" value="Genomic_DNA"/>
</dbReference>
<keyword evidence="2" id="KW-0732">Signal</keyword>
<evidence type="ECO:0000313" key="5">
    <source>
        <dbReference type="Proteomes" id="UP001497045"/>
    </source>
</evidence>
<dbReference type="SMART" id="SM00912">
    <property type="entry name" value="Haemagg_act"/>
    <property type="match status" value="1"/>
</dbReference>
<accession>A0ABU9IFX5</accession>
<evidence type="ECO:0000259" key="3">
    <source>
        <dbReference type="SMART" id="SM00912"/>
    </source>
</evidence>
<gene>
    <name evidence="4" type="ORF">AAEO60_09770</name>
</gene>